<sequence length="137" mass="14590">MSSRAPGTAVTDFQTVAELLELQLLPSAATELATTPRTIVHTLSSSAAVPHPCGCGVHGRLVTGFVQRIFGAPRVHSNSSSGKGVNHYGPMNCDVRIANRPLDAQAYTFIGSLARSDHFIEFTVSKRASQVQSQVTQ</sequence>
<gene>
    <name evidence="1" type="ORF">CRG98_029676</name>
</gene>
<organism evidence="1 2">
    <name type="scientific">Punica granatum</name>
    <name type="common">Pomegranate</name>
    <dbReference type="NCBI Taxonomy" id="22663"/>
    <lineage>
        <taxon>Eukaryota</taxon>
        <taxon>Viridiplantae</taxon>
        <taxon>Streptophyta</taxon>
        <taxon>Embryophyta</taxon>
        <taxon>Tracheophyta</taxon>
        <taxon>Spermatophyta</taxon>
        <taxon>Magnoliopsida</taxon>
        <taxon>eudicotyledons</taxon>
        <taxon>Gunneridae</taxon>
        <taxon>Pentapetalae</taxon>
        <taxon>rosids</taxon>
        <taxon>malvids</taxon>
        <taxon>Myrtales</taxon>
        <taxon>Lythraceae</taxon>
        <taxon>Punica</taxon>
    </lineage>
</organism>
<evidence type="ECO:0000313" key="2">
    <source>
        <dbReference type="Proteomes" id="UP000233551"/>
    </source>
</evidence>
<name>A0A2I0J125_PUNGR</name>
<accession>A0A2I0J125</accession>
<comment type="caution">
    <text evidence="1">The sequence shown here is derived from an EMBL/GenBank/DDBJ whole genome shotgun (WGS) entry which is preliminary data.</text>
</comment>
<keyword evidence="2" id="KW-1185">Reference proteome</keyword>
<dbReference type="AlphaFoldDB" id="A0A2I0J125"/>
<dbReference type="EMBL" id="PGOL01002173">
    <property type="protein sequence ID" value="PKI49934.1"/>
    <property type="molecule type" value="Genomic_DNA"/>
</dbReference>
<evidence type="ECO:0000313" key="1">
    <source>
        <dbReference type="EMBL" id="PKI49934.1"/>
    </source>
</evidence>
<dbReference type="Proteomes" id="UP000233551">
    <property type="component" value="Unassembled WGS sequence"/>
</dbReference>
<proteinExistence type="predicted"/>
<reference evidence="1 2" key="1">
    <citation type="submission" date="2017-11" db="EMBL/GenBank/DDBJ databases">
        <title>De-novo sequencing of pomegranate (Punica granatum L.) genome.</title>
        <authorList>
            <person name="Akparov Z."/>
            <person name="Amiraslanov A."/>
            <person name="Hajiyeva S."/>
            <person name="Abbasov M."/>
            <person name="Kaur K."/>
            <person name="Hamwieh A."/>
            <person name="Solovyev V."/>
            <person name="Salamov A."/>
            <person name="Braich B."/>
            <person name="Kosarev P."/>
            <person name="Mahmoud A."/>
            <person name="Hajiyev E."/>
            <person name="Babayeva S."/>
            <person name="Izzatullayeva V."/>
            <person name="Mammadov A."/>
            <person name="Mammadov A."/>
            <person name="Sharifova S."/>
            <person name="Ojaghi J."/>
            <person name="Eynullazada K."/>
            <person name="Bayramov B."/>
            <person name="Abdulazimova A."/>
            <person name="Shahmuradov I."/>
        </authorList>
    </citation>
    <scope>NUCLEOTIDE SEQUENCE [LARGE SCALE GENOMIC DNA]</scope>
    <source>
        <strain evidence="2">cv. AG2017</strain>
        <tissue evidence="1">Leaf</tissue>
    </source>
</reference>
<protein>
    <submittedName>
        <fullName evidence="1">Uncharacterized protein</fullName>
    </submittedName>
</protein>